<keyword evidence="1" id="KW-0663">Pyridoxal phosphate</keyword>
<sequence length="456" mass="52834">MARNFVRYKGGFEGFKIIGNFQNKIIFPTWTEFKRNISTTLKTSVRMVAPPSDEESYDPIYNPQGMVNLGTGTNYLMQHEVKARVDKMRIQQLSLDTTDPGQIEKELSEEVANFMTKFFKAPENIQLNEIKLLNNVTAGIDLLGTFLGKPHDVFLCPAPAYSRLFRSCTQYSALEVVPVPLKHNLEAGQYFSLNVSTLERGIEEQTALGKRVRGILVTNPNNPSGEIYGHPLLLEIMELCQRYELHLIISEVYCLSVFDAENQFHSVLQLGSQIPDPDRTHLLWGLTKDLCLTDCHAAVLHSKNKSLMPKLLSSNLFRNILIPEQQFLTLYIRDHEWIINSFLKKKHQRMRRAFYRAKNKMESLGVEVFPSQAGFFLFCNFRKILNPNNEKNSIELFKSLLKNQVYVVPYWEMKCIEPGWFRIVFTAEDHIFDAGFDRIKKTVEEWNDRQRAVYRM</sequence>
<evidence type="ECO:0000313" key="3">
    <source>
        <dbReference type="EMBL" id="CAG7729498.1"/>
    </source>
</evidence>
<dbReference type="Pfam" id="PF00155">
    <property type="entry name" value="Aminotran_1_2"/>
    <property type="match status" value="1"/>
</dbReference>
<dbReference type="InterPro" id="IPR004839">
    <property type="entry name" value="Aminotransferase_I/II_large"/>
</dbReference>
<comment type="caution">
    <text evidence="3">The sequence shown here is derived from an EMBL/GenBank/DDBJ whole genome shotgun (WGS) entry which is preliminary data.</text>
</comment>
<dbReference type="GO" id="GO:0030170">
    <property type="term" value="F:pyridoxal phosphate binding"/>
    <property type="evidence" value="ECO:0007669"/>
    <property type="project" value="InterPro"/>
</dbReference>
<proteinExistence type="predicted"/>
<accession>A0A8J2NWY2</accession>
<reference evidence="3" key="1">
    <citation type="submission" date="2021-06" db="EMBL/GenBank/DDBJ databases">
        <authorList>
            <person name="Hodson N. C."/>
            <person name="Mongue J. A."/>
            <person name="Jaron S. K."/>
        </authorList>
    </citation>
    <scope>NUCLEOTIDE SEQUENCE</scope>
</reference>
<name>A0A8J2NWY2_9HEXA</name>
<dbReference type="GO" id="GO:0008483">
    <property type="term" value="F:transaminase activity"/>
    <property type="evidence" value="ECO:0007669"/>
    <property type="project" value="TreeGrafter"/>
</dbReference>
<dbReference type="Proteomes" id="UP000708208">
    <property type="component" value="Unassembled WGS sequence"/>
</dbReference>
<dbReference type="PANTHER" id="PTHR43795">
    <property type="entry name" value="BIFUNCTIONAL ASPARTATE AMINOTRANSFERASE AND GLUTAMATE/ASPARTATE-PREPHENATE AMINOTRANSFERASE-RELATED"/>
    <property type="match status" value="1"/>
</dbReference>
<protein>
    <recommendedName>
        <fullName evidence="2">Aminotransferase class I/classII large domain-containing protein</fullName>
    </recommendedName>
</protein>
<dbReference type="GO" id="GO:0006520">
    <property type="term" value="P:amino acid metabolic process"/>
    <property type="evidence" value="ECO:0007669"/>
    <property type="project" value="TreeGrafter"/>
</dbReference>
<dbReference type="CDD" id="cd00609">
    <property type="entry name" value="AAT_like"/>
    <property type="match status" value="1"/>
</dbReference>
<dbReference type="EMBL" id="CAJVCH010179418">
    <property type="protein sequence ID" value="CAG7729498.1"/>
    <property type="molecule type" value="Genomic_DNA"/>
</dbReference>
<evidence type="ECO:0000259" key="2">
    <source>
        <dbReference type="Pfam" id="PF00155"/>
    </source>
</evidence>
<evidence type="ECO:0000313" key="4">
    <source>
        <dbReference type="Proteomes" id="UP000708208"/>
    </source>
</evidence>
<feature type="domain" description="Aminotransferase class I/classII large" evidence="2">
    <location>
        <begin position="66"/>
        <end position="427"/>
    </location>
</feature>
<keyword evidence="4" id="KW-1185">Reference proteome</keyword>
<dbReference type="PANTHER" id="PTHR43795:SF39">
    <property type="entry name" value="AMINOTRANSFERASE CLASS I_CLASSII DOMAIN-CONTAINING PROTEIN"/>
    <property type="match status" value="1"/>
</dbReference>
<dbReference type="InterPro" id="IPR050478">
    <property type="entry name" value="Ethylene_sulfur-biosynth"/>
</dbReference>
<gene>
    <name evidence="3" type="ORF">AFUS01_LOCUS18209</name>
</gene>
<evidence type="ECO:0000256" key="1">
    <source>
        <dbReference type="ARBA" id="ARBA00022898"/>
    </source>
</evidence>
<dbReference type="AlphaFoldDB" id="A0A8J2NWY2"/>
<organism evidence="3 4">
    <name type="scientific">Allacma fusca</name>
    <dbReference type="NCBI Taxonomy" id="39272"/>
    <lineage>
        <taxon>Eukaryota</taxon>
        <taxon>Metazoa</taxon>
        <taxon>Ecdysozoa</taxon>
        <taxon>Arthropoda</taxon>
        <taxon>Hexapoda</taxon>
        <taxon>Collembola</taxon>
        <taxon>Symphypleona</taxon>
        <taxon>Sminthuridae</taxon>
        <taxon>Allacma</taxon>
    </lineage>
</organism>
<dbReference type="OrthoDB" id="10262468at2759"/>